<evidence type="ECO:0000256" key="9">
    <source>
        <dbReference type="ARBA" id="ARBA00023065"/>
    </source>
</evidence>
<keyword evidence="5 12" id="KW-0138">CF(0)</keyword>
<dbReference type="InterPro" id="IPR001421">
    <property type="entry name" value="ATP8_metazoa"/>
</dbReference>
<dbReference type="EMBL" id="MG989236">
    <property type="protein sequence ID" value="AWU49054.1"/>
    <property type="molecule type" value="Genomic_DNA"/>
</dbReference>
<proteinExistence type="inferred from homology"/>
<keyword evidence="7 12" id="KW-0375">Hydrogen ion transport</keyword>
<keyword evidence="11 13" id="KW-0472">Membrane</keyword>
<evidence type="ECO:0000256" key="2">
    <source>
        <dbReference type="ARBA" id="ARBA00008892"/>
    </source>
</evidence>
<evidence type="ECO:0000256" key="3">
    <source>
        <dbReference type="ARBA" id="ARBA00011291"/>
    </source>
</evidence>
<keyword evidence="8 13" id="KW-1133">Transmembrane helix</keyword>
<organism evidence="14">
    <name type="scientific">Russelliana solanicola</name>
    <dbReference type="NCBI Taxonomy" id="2008469"/>
    <lineage>
        <taxon>Eukaryota</taxon>
        <taxon>Metazoa</taxon>
        <taxon>Ecdysozoa</taxon>
        <taxon>Arthropoda</taxon>
        <taxon>Hexapoda</taxon>
        <taxon>Insecta</taxon>
        <taxon>Pterygota</taxon>
        <taxon>Neoptera</taxon>
        <taxon>Paraneoptera</taxon>
        <taxon>Hemiptera</taxon>
        <taxon>Sternorrhyncha</taxon>
        <taxon>Psylloidea</taxon>
        <taxon>Psyllidae</taxon>
        <taxon>Aphalaroidinae</taxon>
        <taxon>Russelliana</taxon>
    </lineage>
</organism>
<protein>
    <recommendedName>
        <fullName evidence="12">ATP synthase complex subunit 8</fullName>
    </recommendedName>
</protein>
<evidence type="ECO:0000256" key="5">
    <source>
        <dbReference type="ARBA" id="ARBA00022547"/>
    </source>
</evidence>
<feature type="transmembrane region" description="Helical" evidence="13">
    <location>
        <begin position="6"/>
        <end position="30"/>
    </location>
</feature>
<comment type="subcellular location">
    <subcellularLocation>
        <location evidence="1 12">Mitochondrion membrane</location>
        <topology evidence="1 12">Single-pass membrane protein</topology>
    </subcellularLocation>
</comment>
<dbReference type="GO" id="GO:0015078">
    <property type="term" value="F:proton transmembrane transporter activity"/>
    <property type="evidence" value="ECO:0007669"/>
    <property type="project" value="InterPro"/>
</dbReference>
<gene>
    <name evidence="14" type="primary">atp8</name>
</gene>
<dbReference type="GO" id="GO:0015986">
    <property type="term" value="P:proton motive force-driven ATP synthesis"/>
    <property type="evidence" value="ECO:0007669"/>
    <property type="project" value="InterPro"/>
</dbReference>
<dbReference type="GO" id="GO:0031966">
    <property type="term" value="C:mitochondrial membrane"/>
    <property type="evidence" value="ECO:0007669"/>
    <property type="project" value="UniProtKB-SubCell"/>
</dbReference>
<evidence type="ECO:0000256" key="6">
    <source>
        <dbReference type="ARBA" id="ARBA00022692"/>
    </source>
</evidence>
<evidence type="ECO:0000256" key="4">
    <source>
        <dbReference type="ARBA" id="ARBA00022448"/>
    </source>
</evidence>
<evidence type="ECO:0000256" key="11">
    <source>
        <dbReference type="ARBA" id="ARBA00023136"/>
    </source>
</evidence>
<keyword evidence="10 12" id="KW-0496">Mitochondrion</keyword>
<dbReference type="AlphaFoldDB" id="A0A344A2R3"/>
<sequence length="50" mass="6129">MPQMAPMPWMLLMFMTLIILMIIISMIYFYPTSFMHKYSHNASNFYCIKW</sequence>
<evidence type="ECO:0000256" key="12">
    <source>
        <dbReference type="RuleBase" id="RU003661"/>
    </source>
</evidence>
<evidence type="ECO:0000313" key="14">
    <source>
        <dbReference type="EMBL" id="AWU49054.1"/>
    </source>
</evidence>
<evidence type="ECO:0000256" key="13">
    <source>
        <dbReference type="SAM" id="Phobius"/>
    </source>
</evidence>
<keyword evidence="6 12" id="KW-0812">Transmembrane</keyword>
<evidence type="ECO:0000256" key="7">
    <source>
        <dbReference type="ARBA" id="ARBA00022781"/>
    </source>
</evidence>
<reference evidence="14" key="1">
    <citation type="submission" date="2018-02" db="EMBL/GenBank/DDBJ databases">
        <title>Resolving the psyllid tree of life: Phylogenomic analysis of the superfamily Psylloidea (Hemiptera).</title>
        <authorList>
            <person name="Percy D.M."/>
            <person name="Sveinsson S."/>
            <person name="Lemmon A.R."/>
            <person name="Lemmon E.M."/>
            <person name="Ouvrard D."/>
            <person name="Burckhardt D."/>
        </authorList>
    </citation>
    <scope>NUCLEOTIDE SEQUENCE</scope>
    <source>
        <strain evidence="14">DP2.idba.130_circ</strain>
    </source>
</reference>
<comment type="similarity">
    <text evidence="2 12">Belongs to the ATPase protein 8 family.</text>
</comment>
<geneLocation type="mitochondrion" evidence="14"/>
<accession>A0A344A2R3</accession>
<evidence type="ECO:0000256" key="1">
    <source>
        <dbReference type="ARBA" id="ARBA00004304"/>
    </source>
</evidence>
<keyword evidence="9 12" id="KW-0406">Ion transport</keyword>
<dbReference type="GO" id="GO:0045259">
    <property type="term" value="C:proton-transporting ATP synthase complex"/>
    <property type="evidence" value="ECO:0007669"/>
    <property type="project" value="UniProtKB-KW"/>
</dbReference>
<keyword evidence="4 12" id="KW-0813">Transport</keyword>
<evidence type="ECO:0000256" key="10">
    <source>
        <dbReference type="ARBA" id="ARBA00023128"/>
    </source>
</evidence>
<name>A0A344A2R3_9HEMI</name>
<dbReference type="Pfam" id="PF00895">
    <property type="entry name" value="ATP-synt_8"/>
    <property type="match status" value="1"/>
</dbReference>
<comment type="subunit">
    <text evidence="3">F-type ATPases have 2 components, CF(1) - the catalytic core - and CF(0) - the membrane proton channel.</text>
</comment>
<evidence type="ECO:0000256" key="8">
    <source>
        <dbReference type="ARBA" id="ARBA00022989"/>
    </source>
</evidence>